<protein>
    <recommendedName>
        <fullName evidence="3">Metallo-beta-lactamase domain-containing protein</fullName>
    </recommendedName>
</protein>
<evidence type="ECO:0000313" key="2">
    <source>
        <dbReference type="Proteomes" id="UP000678393"/>
    </source>
</evidence>
<dbReference type="PANTHER" id="PTHR46504:SF2">
    <property type="entry name" value="TRNASE Z TRZ1"/>
    <property type="match status" value="1"/>
</dbReference>
<evidence type="ECO:0000313" key="1">
    <source>
        <dbReference type="EMBL" id="CAG5133178.1"/>
    </source>
</evidence>
<dbReference type="Proteomes" id="UP000678393">
    <property type="component" value="Unassembled WGS sequence"/>
</dbReference>
<dbReference type="PANTHER" id="PTHR46504">
    <property type="entry name" value="TRNASE Z TRZ1"/>
    <property type="match status" value="1"/>
</dbReference>
<sequence length="388" mass="43495">MSAGLCKSQLVFKTSKVLFYNSERLLSCWKRKSHGIFAGACTKCQLVSLPLVQLRRCTVSSPTFAIPKMSEPQTKHEDVRMPKEAQQYSVGEENGWLNIGQYSIFAWSISGVESCVVVKCEDVQVTFDMGVAVPESVKSPCVFITHGHIDHIAAITSHVAKRELFGMKPARYYVPPNLVQPLLTVLRTHFEMAQTPELLSSANIQPIVEGDVARLNSHYFVKAFPTIHRISSQGYIVYKEEKTLKEEYRGKEGFEVAALHRNGVDIHNITITPEIAYCGDTVFDIFTNPPTPDLLKVKLLITEATYLDDHIGKNMVQKARDFGHTHLQEIAQNAEIFKDVGHIILVHFSNKYSAKYIHDCIHQKLPPELRDKVTPAVVAKATFATGLS</sequence>
<reference evidence="1" key="1">
    <citation type="submission" date="2021-04" db="EMBL/GenBank/DDBJ databases">
        <authorList>
            <consortium name="Molecular Ecology Group"/>
        </authorList>
    </citation>
    <scope>NUCLEOTIDE SEQUENCE</scope>
</reference>
<dbReference type="Gene3D" id="3.60.15.10">
    <property type="entry name" value="Ribonuclease Z/Hydroxyacylglutathione hydrolase-like"/>
    <property type="match status" value="1"/>
</dbReference>
<dbReference type="AlphaFoldDB" id="A0A8S3ZYF1"/>
<name>A0A8S3ZYF1_9EUPU</name>
<proteinExistence type="predicted"/>
<evidence type="ECO:0008006" key="3">
    <source>
        <dbReference type="Google" id="ProtNLM"/>
    </source>
</evidence>
<gene>
    <name evidence="1" type="ORF">CUNI_LOCUS18736</name>
</gene>
<dbReference type="InterPro" id="IPR036866">
    <property type="entry name" value="RibonucZ/Hydroxyglut_hydro"/>
</dbReference>
<dbReference type="EMBL" id="CAJHNH020005990">
    <property type="protein sequence ID" value="CAG5133178.1"/>
    <property type="molecule type" value="Genomic_DNA"/>
</dbReference>
<comment type="caution">
    <text evidence="1">The sequence shown here is derived from an EMBL/GenBank/DDBJ whole genome shotgun (WGS) entry which is preliminary data.</text>
</comment>
<organism evidence="1 2">
    <name type="scientific">Candidula unifasciata</name>
    <dbReference type="NCBI Taxonomy" id="100452"/>
    <lineage>
        <taxon>Eukaryota</taxon>
        <taxon>Metazoa</taxon>
        <taxon>Spiralia</taxon>
        <taxon>Lophotrochozoa</taxon>
        <taxon>Mollusca</taxon>
        <taxon>Gastropoda</taxon>
        <taxon>Heterobranchia</taxon>
        <taxon>Euthyneura</taxon>
        <taxon>Panpulmonata</taxon>
        <taxon>Eupulmonata</taxon>
        <taxon>Stylommatophora</taxon>
        <taxon>Helicina</taxon>
        <taxon>Helicoidea</taxon>
        <taxon>Geomitridae</taxon>
        <taxon>Candidula</taxon>
    </lineage>
</organism>
<dbReference type="SUPFAM" id="SSF56281">
    <property type="entry name" value="Metallo-hydrolase/oxidoreductase"/>
    <property type="match status" value="1"/>
</dbReference>
<keyword evidence="2" id="KW-1185">Reference proteome</keyword>
<accession>A0A8S3ZYF1</accession>
<dbReference type="OrthoDB" id="527344at2759"/>